<proteinExistence type="predicted"/>
<accession>A0A2T6KS53</accession>
<dbReference type="GO" id="GO:0020037">
    <property type="term" value="F:heme binding"/>
    <property type="evidence" value="ECO:0007669"/>
    <property type="project" value="InterPro"/>
</dbReference>
<dbReference type="GO" id="GO:0009055">
    <property type="term" value="F:electron transfer activity"/>
    <property type="evidence" value="ECO:0007669"/>
    <property type="project" value="InterPro"/>
</dbReference>
<dbReference type="InterPro" id="IPR010980">
    <property type="entry name" value="Cyt_c/b562"/>
</dbReference>
<organism evidence="9 10">
    <name type="scientific">Yoonia sediminilitoris</name>
    <dbReference type="NCBI Taxonomy" id="1286148"/>
    <lineage>
        <taxon>Bacteria</taxon>
        <taxon>Pseudomonadati</taxon>
        <taxon>Pseudomonadota</taxon>
        <taxon>Alphaproteobacteria</taxon>
        <taxon>Rhodobacterales</taxon>
        <taxon>Paracoccaceae</taxon>
        <taxon>Yoonia</taxon>
    </lineage>
</organism>
<dbReference type="RefSeq" id="WP_108385007.1">
    <property type="nucleotide sequence ID" value="NZ_QBUD01000001.1"/>
</dbReference>
<evidence type="ECO:0000256" key="5">
    <source>
        <dbReference type="ARBA" id="ARBA00023004"/>
    </source>
</evidence>
<keyword evidence="10" id="KW-1185">Reference proteome</keyword>
<feature type="binding site" description="axial binding residue" evidence="6">
    <location>
        <position position="150"/>
    </location>
    <ligand>
        <name>heme c</name>
        <dbReference type="ChEBI" id="CHEBI:61717"/>
    </ligand>
    <ligandPart>
        <name>Fe</name>
        <dbReference type="ChEBI" id="CHEBI:18248"/>
    </ligandPart>
</feature>
<dbReference type="SUPFAM" id="SSF47175">
    <property type="entry name" value="Cytochromes"/>
    <property type="match status" value="1"/>
</dbReference>
<evidence type="ECO:0000256" key="4">
    <source>
        <dbReference type="ARBA" id="ARBA00022982"/>
    </source>
</evidence>
<dbReference type="PIRSF" id="PIRSF000027">
    <property type="entry name" value="Cytc_c_prime"/>
    <property type="match status" value="1"/>
</dbReference>
<dbReference type="InterPro" id="IPR002321">
    <property type="entry name" value="Cyt_c_II"/>
</dbReference>
<dbReference type="GO" id="GO:0005506">
    <property type="term" value="F:iron ion binding"/>
    <property type="evidence" value="ECO:0007669"/>
    <property type="project" value="InterPro"/>
</dbReference>
<evidence type="ECO:0000256" key="2">
    <source>
        <dbReference type="ARBA" id="ARBA00022617"/>
    </source>
</evidence>
<keyword evidence="2 7" id="KW-0349">Heme</keyword>
<name>A0A2T6KS53_9RHOB</name>
<dbReference type="OrthoDB" id="7596534at2"/>
<keyword evidence="8" id="KW-0732">Signal</keyword>
<evidence type="ECO:0000313" key="9">
    <source>
        <dbReference type="EMBL" id="PUB19379.1"/>
    </source>
</evidence>
<keyword evidence="4" id="KW-0249">Electron transport</keyword>
<feature type="chain" id="PRO_5015625806" evidence="8">
    <location>
        <begin position="24"/>
        <end position="158"/>
    </location>
</feature>
<dbReference type="InterPro" id="IPR012127">
    <property type="entry name" value="Cyt_c_prime"/>
</dbReference>
<keyword evidence="5 6" id="KW-0408">Iron</keyword>
<evidence type="ECO:0000256" key="7">
    <source>
        <dbReference type="PIRSR" id="PIRSR000027-2"/>
    </source>
</evidence>
<dbReference type="GO" id="GO:0042597">
    <property type="term" value="C:periplasmic space"/>
    <property type="evidence" value="ECO:0007669"/>
    <property type="project" value="InterPro"/>
</dbReference>
<keyword evidence="3 6" id="KW-0479">Metal-binding</keyword>
<comment type="PTM">
    <text evidence="7">Binds 1 heme group per subunit.</text>
</comment>
<dbReference type="EMBL" id="QBUD01000001">
    <property type="protein sequence ID" value="PUB19379.1"/>
    <property type="molecule type" value="Genomic_DNA"/>
</dbReference>
<comment type="caution">
    <text evidence="9">The sequence shown here is derived from an EMBL/GenBank/DDBJ whole genome shotgun (WGS) entry which is preliminary data.</text>
</comment>
<protein>
    <submittedName>
        <fullName evidence="9">Cytochrome c556</fullName>
    </submittedName>
</protein>
<reference evidence="9 10" key="1">
    <citation type="submission" date="2018-04" db="EMBL/GenBank/DDBJ databases">
        <title>Genomic Encyclopedia of Archaeal and Bacterial Type Strains, Phase II (KMG-II): from individual species to whole genera.</title>
        <authorList>
            <person name="Goeker M."/>
        </authorList>
    </citation>
    <scope>NUCLEOTIDE SEQUENCE [LARGE SCALE GENOMIC DNA]</scope>
    <source>
        <strain evidence="9 10">DSM 29955</strain>
    </source>
</reference>
<dbReference type="AlphaFoldDB" id="A0A2T6KS53"/>
<dbReference type="PROSITE" id="PS51009">
    <property type="entry name" value="CYTCII"/>
    <property type="match status" value="1"/>
</dbReference>
<sequence>MKRAIKPIALLATAITFTSAAFADGHLSREQSSAIEARQSHMQLMLFNFGPIAAMAQDKAPYDSARAAQAAANLAAVAGLDHTGYWIEGTDSSVGGNRAKAEIWTDLDGLIEANQALVTSTTALADVAGDGIDALKAAFGPVGKSCGDCHETYRTPRN</sequence>
<dbReference type="Gene3D" id="1.20.120.10">
    <property type="entry name" value="Cytochrome c/b562"/>
    <property type="match status" value="1"/>
</dbReference>
<feature type="signal peptide" evidence="8">
    <location>
        <begin position="1"/>
        <end position="23"/>
    </location>
</feature>
<gene>
    <name evidence="9" type="ORF">C8N45_101977</name>
</gene>
<dbReference type="GO" id="GO:0022900">
    <property type="term" value="P:electron transport chain"/>
    <property type="evidence" value="ECO:0007669"/>
    <property type="project" value="InterPro"/>
</dbReference>
<evidence type="ECO:0000256" key="1">
    <source>
        <dbReference type="ARBA" id="ARBA00022448"/>
    </source>
</evidence>
<keyword evidence="1" id="KW-0813">Transport</keyword>
<evidence type="ECO:0000256" key="8">
    <source>
        <dbReference type="SAM" id="SignalP"/>
    </source>
</evidence>
<feature type="binding site" description="covalent" evidence="7">
    <location>
        <position position="146"/>
    </location>
    <ligand>
        <name>heme c</name>
        <dbReference type="ChEBI" id="CHEBI:61717"/>
    </ligand>
</feature>
<feature type="binding site" description="covalent" evidence="7">
    <location>
        <position position="149"/>
    </location>
    <ligand>
        <name>heme c</name>
        <dbReference type="ChEBI" id="CHEBI:61717"/>
    </ligand>
</feature>
<evidence type="ECO:0000256" key="3">
    <source>
        <dbReference type="ARBA" id="ARBA00022723"/>
    </source>
</evidence>
<evidence type="ECO:0000256" key="6">
    <source>
        <dbReference type="PIRSR" id="PIRSR000027-1"/>
    </source>
</evidence>
<evidence type="ECO:0000313" key="10">
    <source>
        <dbReference type="Proteomes" id="UP000244523"/>
    </source>
</evidence>
<dbReference type="Pfam" id="PF01322">
    <property type="entry name" value="Cytochrom_C_2"/>
    <property type="match status" value="1"/>
</dbReference>
<dbReference type="Proteomes" id="UP000244523">
    <property type="component" value="Unassembled WGS sequence"/>
</dbReference>